<proteinExistence type="predicted"/>
<name>A0AB39XIC2_9BRAD</name>
<dbReference type="AlphaFoldDB" id="A0AB39XIC2"/>
<accession>A0AB39XIC2</accession>
<sequence>MSAFQAKLERFESLAIECELIADRSGGSERELYQKLAKRYRDLALDMRTLIATFDVAA</sequence>
<reference evidence="1" key="1">
    <citation type="submission" date="2024-08" db="EMBL/GenBank/DDBJ databases">
        <authorList>
            <person name="Chaddad Z."/>
            <person name="Lamrabet M."/>
            <person name="Bouhnik O."/>
            <person name="Alami S."/>
            <person name="Wipf D."/>
            <person name="Courty P.E."/>
            <person name="Missbah El Idrissi M."/>
        </authorList>
    </citation>
    <scope>NUCLEOTIDE SEQUENCE</scope>
    <source>
        <strain evidence="1">LLZ17</strain>
    </source>
</reference>
<organism evidence="1">
    <name type="scientific">Bradyrhizobium sp. LLZ17</name>
    <dbReference type="NCBI Taxonomy" id="3239388"/>
    <lineage>
        <taxon>Bacteria</taxon>
        <taxon>Pseudomonadati</taxon>
        <taxon>Pseudomonadota</taxon>
        <taxon>Alphaproteobacteria</taxon>
        <taxon>Hyphomicrobiales</taxon>
        <taxon>Nitrobacteraceae</taxon>
        <taxon>Bradyrhizobium</taxon>
    </lineage>
</organism>
<dbReference type="EMBL" id="CP165734">
    <property type="protein sequence ID" value="XDV57645.1"/>
    <property type="molecule type" value="Genomic_DNA"/>
</dbReference>
<gene>
    <name evidence="1" type="ORF">AB8Z38_34900</name>
</gene>
<protein>
    <submittedName>
        <fullName evidence="1">Uncharacterized protein</fullName>
    </submittedName>
</protein>
<evidence type="ECO:0000313" key="1">
    <source>
        <dbReference type="EMBL" id="XDV57645.1"/>
    </source>
</evidence>
<dbReference type="RefSeq" id="WP_369722068.1">
    <property type="nucleotide sequence ID" value="NZ_CP165734.1"/>
</dbReference>